<dbReference type="SUPFAM" id="SSF82895">
    <property type="entry name" value="TSP-1 type 1 repeat"/>
    <property type="match status" value="3"/>
</dbReference>
<keyword evidence="7" id="KW-1185">Reference proteome</keyword>
<feature type="chain" id="PRO_5041653912" description="Spondin-like TSP1 domain-containing protein" evidence="4">
    <location>
        <begin position="28"/>
        <end position="286"/>
    </location>
</feature>
<proteinExistence type="predicted"/>
<dbReference type="PANTHER" id="PTHR11311">
    <property type="entry name" value="SPONDIN"/>
    <property type="match status" value="1"/>
</dbReference>
<sequence>MILLGNKINRLFFNILFSYFLFVGSQSDDCGTPQDCLVSDWEEFSPCSHSCGDSGVQSRKRTILKEASCSGECNLNITETRECSRQCCPKNCVYSEWTKWFKTGKSSECELPGERWAYARQRQITEVASCGGYCDNHKVERKCGNLLCAKDCAISPWTVWSLCQAPCEQDGIRFRTKIILQEPECGGKECGITEEEEECKSGKCPVDCQLGPWSSWSTCDVACGKSNYTRSRFVQLPEYDGAVCTEEPIESQTQTCENYVNVDCMVGVIGGGQIDTCLVQIPNMSP</sequence>
<organism evidence="6 7">
    <name type="scientific">Pinctada imbricata</name>
    <name type="common">Atlantic pearl-oyster</name>
    <name type="synonym">Pinctada martensii</name>
    <dbReference type="NCBI Taxonomy" id="66713"/>
    <lineage>
        <taxon>Eukaryota</taxon>
        <taxon>Metazoa</taxon>
        <taxon>Spiralia</taxon>
        <taxon>Lophotrochozoa</taxon>
        <taxon>Mollusca</taxon>
        <taxon>Bivalvia</taxon>
        <taxon>Autobranchia</taxon>
        <taxon>Pteriomorphia</taxon>
        <taxon>Pterioida</taxon>
        <taxon>Pterioidea</taxon>
        <taxon>Pteriidae</taxon>
        <taxon>Pinctada</taxon>
    </lineage>
</organism>
<evidence type="ECO:0000256" key="4">
    <source>
        <dbReference type="SAM" id="SignalP"/>
    </source>
</evidence>
<keyword evidence="3" id="KW-0325">Glycoprotein</keyword>
<dbReference type="PANTHER" id="PTHR11311:SF15">
    <property type="entry name" value="SPONDIN-2"/>
    <property type="match status" value="1"/>
</dbReference>
<dbReference type="InterPro" id="IPR051418">
    <property type="entry name" value="Spondin/Thrombospondin_T1"/>
</dbReference>
<accession>A0AA88Y1Z0</accession>
<dbReference type="SMART" id="SM00209">
    <property type="entry name" value="TSP1"/>
    <property type="match status" value="3"/>
</dbReference>
<evidence type="ECO:0000313" key="7">
    <source>
        <dbReference type="Proteomes" id="UP001186944"/>
    </source>
</evidence>
<dbReference type="AlphaFoldDB" id="A0AA88Y1Z0"/>
<evidence type="ECO:0000313" key="6">
    <source>
        <dbReference type="EMBL" id="KAK3092324.1"/>
    </source>
</evidence>
<gene>
    <name evidence="6" type="ORF">FSP39_001307</name>
</gene>
<dbReference type="PROSITE" id="PS50092">
    <property type="entry name" value="TSP1"/>
    <property type="match status" value="3"/>
</dbReference>
<dbReference type="Gene3D" id="2.20.100.10">
    <property type="entry name" value="Thrombospondin type-1 (TSP1) repeat"/>
    <property type="match status" value="3"/>
</dbReference>
<dbReference type="InterPro" id="IPR000884">
    <property type="entry name" value="TSP1_rpt"/>
</dbReference>
<keyword evidence="1 4" id="KW-0732">Signal</keyword>
<dbReference type="Pfam" id="PF00090">
    <property type="entry name" value="TSP_1"/>
    <property type="match status" value="2"/>
</dbReference>
<keyword evidence="2" id="KW-1015">Disulfide bond</keyword>
<name>A0AA88Y1Z0_PINIB</name>
<evidence type="ECO:0000256" key="1">
    <source>
        <dbReference type="ARBA" id="ARBA00022729"/>
    </source>
</evidence>
<reference evidence="6" key="1">
    <citation type="submission" date="2019-08" db="EMBL/GenBank/DDBJ databases">
        <title>The improved chromosome-level genome for the pearl oyster Pinctada fucata martensii using PacBio sequencing and Hi-C.</title>
        <authorList>
            <person name="Zheng Z."/>
        </authorList>
    </citation>
    <scope>NUCLEOTIDE SEQUENCE</scope>
    <source>
        <strain evidence="6">ZZ-2019</strain>
        <tissue evidence="6">Adductor muscle</tissue>
    </source>
</reference>
<evidence type="ECO:0000256" key="3">
    <source>
        <dbReference type="ARBA" id="ARBA00023180"/>
    </source>
</evidence>
<dbReference type="EMBL" id="VSWD01000009">
    <property type="protein sequence ID" value="KAK3092324.1"/>
    <property type="molecule type" value="Genomic_DNA"/>
</dbReference>
<comment type="caution">
    <text evidence="6">The sequence shown here is derived from an EMBL/GenBank/DDBJ whole genome shotgun (WGS) entry which is preliminary data.</text>
</comment>
<dbReference type="Proteomes" id="UP001186944">
    <property type="component" value="Unassembled WGS sequence"/>
</dbReference>
<dbReference type="InterPro" id="IPR036383">
    <property type="entry name" value="TSP1_rpt_sf"/>
</dbReference>
<feature type="signal peptide" evidence="4">
    <location>
        <begin position="1"/>
        <end position="27"/>
    </location>
</feature>
<evidence type="ECO:0000256" key="2">
    <source>
        <dbReference type="ARBA" id="ARBA00023157"/>
    </source>
</evidence>
<protein>
    <recommendedName>
        <fullName evidence="5">Spondin-like TSP1 domain-containing protein</fullName>
    </recommendedName>
</protein>
<feature type="domain" description="Spondin-like TSP1" evidence="5">
    <location>
        <begin position="152"/>
        <end position="204"/>
    </location>
</feature>
<dbReference type="Pfam" id="PF19028">
    <property type="entry name" value="TSP1_spondin"/>
    <property type="match status" value="1"/>
</dbReference>
<dbReference type="InterPro" id="IPR044004">
    <property type="entry name" value="TSP1_spondin_dom"/>
</dbReference>
<evidence type="ECO:0000259" key="5">
    <source>
        <dbReference type="Pfam" id="PF19028"/>
    </source>
</evidence>